<comment type="similarity">
    <text evidence="1">Belongs to the 'phage' integrase family.</text>
</comment>
<dbReference type="InterPro" id="IPR010998">
    <property type="entry name" value="Integrase_recombinase_N"/>
</dbReference>
<evidence type="ECO:0000256" key="4">
    <source>
        <dbReference type="ARBA" id="ARBA00023172"/>
    </source>
</evidence>
<dbReference type="OrthoDB" id="9775880at2"/>
<dbReference type="SUPFAM" id="SSF56349">
    <property type="entry name" value="DNA breaking-rejoining enzymes"/>
    <property type="match status" value="1"/>
</dbReference>
<dbReference type="Pfam" id="PF13356">
    <property type="entry name" value="Arm-DNA-bind_3"/>
    <property type="match status" value="1"/>
</dbReference>
<evidence type="ECO:0000256" key="3">
    <source>
        <dbReference type="ARBA" id="ARBA00023125"/>
    </source>
</evidence>
<protein>
    <submittedName>
        <fullName evidence="6">Integrase family protein</fullName>
    </submittedName>
</protein>
<keyword evidence="2" id="KW-0229">DNA integration</keyword>
<gene>
    <name evidence="6" type="ORF">BN2475_40084</name>
</gene>
<dbReference type="InterPro" id="IPR013762">
    <property type="entry name" value="Integrase-like_cat_sf"/>
</dbReference>
<dbReference type="InterPro" id="IPR038488">
    <property type="entry name" value="Integrase_DNA-bd_sf"/>
</dbReference>
<organism evidence="6 7">
    <name type="scientific">Paraburkholderia ribeironis</name>
    <dbReference type="NCBI Taxonomy" id="1247936"/>
    <lineage>
        <taxon>Bacteria</taxon>
        <taxon>Pseudomonadati</taxon>
        <taxon>Pseudomonadota</taxon>
        <taxon>Betaproteobacteria</taxon>
        <taxon>Burkholderiales</taxon>
        <taxon>Burkholderiaceae</taxon>
        <taxon>Paraburkholderia</taxon>
    </lineage>
</organism>
<dbReference type="InterPro" id="IPR025166">
    <property type="entry name" value="Integrase_DNA_bind_dom"/>
</dbReference>
<dbReference type="Gene3D" id="1.10.443.10">
    <property type="entry name" value="Intergrase catalytic core"/>
    <property type="match status" value="1"/>
</dbReference>
<dbReference type="Proteomes" id="UP000187012">
    <property type="component" value="Unassembled WGS sequence"/>
</dbReference>
<keyword evidence="7" id="KW-1185">Reference proteome</keyword>
<evidence type="ECO:0000259" key="5">
    <source>
        <dbReference type="PROSITE" id="PS51898"/>
    </source>
</evidence>
<dbReference type="STRING" id="1247936.BN2475_40084"/>
<dbReference type="PANTHER" id="PTHR30629:SF2">
    <property type="entry name" value="PROPHAGE INTEGRASE INTS-RELATED"/>
    <property type="match status" value="1"/>
</dbReference>
<dbReference type="PANTHER" id="PTHR30629">
    <property type="entry name" value="PROPHAGE INTEGRASE"/>
    <property type="match status" value="1"/>
</dbReference>
<dbReference type="RefSeq" id="WP_094777739.1">
    <property type="nucleotide sequence ID" value="NZ_CYGX02000004.1"/>
</dbReference>
<dbReference type="Gene3D" id="1.10.150.130">
    <property type="match status" value="1"/>
</dbReference>
<dbReference type="InterPro" id="IPR050808">
    <property type="entry name" value="Phage_Integrase"/>
</dbReference>
<keyword evidence="3" id="KW-0238">DNA-binding</keyword>
<dbReference type="GO" id="GO:0015074">
    <property type="term" value="P:DNA integration"/>
    <property type="evidence" value="ECO:0007669"/>
    <property type="project" value="UniProtKB-KW"/>
</dbReference>
<sequence>MAKRESKVLSDTQLRHWVNAGEPVAKSDGDGLTFTLSAAGLAAWVLRYRHGGRRGEITLGRYPDVGLAQARKDAAARRVQIANGENPSLIRRREKTAAVTALTVRQLVEDYRIKVLPAKAEKTRLSHNYHLDVFIGPKLGPMLARDVQAGDIIAMVEDAKKPWPTSALMLNTTNRLFAHAAGKRIITSNPCAGIELSAILGPRPPRRQRLMLTEAELRKLLTSVDTVGRQNGLCLRILLATGVRSSELFKARWSEVNLGEDASWTVPAERIKTRASNNAAFTVPLSAHVVGWLEELKNLAAGSDFVLPARQARRKAEAGGDTHQAENTLWAALNRLFDSPLTGVRRFTPHDMRSTIKSHLRAMGVDRDISERVLNHKLAGVEGVYDKGDYLRERRHALELWSQFLHACETGAEWNVTPLRGIAA</sequence>
<dbReference type="GO" id="GO:0003677">
    <property type="term" value="F:DNA binding"/>
    <property type="evidence" value="ECO:0007669"/>
    <property type="project" value="UniProtKB-KW"/>
</dbReference>
<dbReference type="GO" id="GO:0006310">
    <property type="term" value="P:DNA recombination"/>
    <property type="evidence" value="ECO:0007669"/>
    <property type="project" value="UniProtKB-KW"/>
</dbReference>
<reference evidence="6 7" key="1">
    <citation type="submission" date="2016-12" db="EMBL/GenBank/DDBJ databases">
        <authorList>
            <person name="Song W.-J."/>
            <person name="Kurnit D.M."/>
        </authorList>
    </citation>
    <scope>NUCLEOTIDE SEQUENCE [LARGE SCALE GENOMIC DNA]</scope>
    <source>
        <strain evidence="6 7">STM7296</strain>
    </source>
</reference>
<name>A0A1N7RJK0_9BURK</name>
<evidence type="ECO:0000256" key="1">
    <source>
        <dbReference type="ARBA" id="ARBA00008857"/>
    </source>
</evidence>
<evidence type="ECO:0000256" key="2">
    <source>
        <dbReference type="ARBA" id="ARBA00022908"/>
    </source>
</evidence>
<feature type="domain" description="Tyr recombinase" evidence="5">
    <location>
        <begin position="207"/>
        <end position="398"/>
    </location>
</feature>
<accession>A0A1N7RJK0</accession>
<dbReference type="CDD" id="cd00801">
    <property type="entry name" value="INT_P4_C"/>
    <property type="match status" value="1"/>
</dbReference>
<dbReference type="InterPro" id="IPR002104">
    <property type="entry name" value="Integrase_catalytic"/>
</dbReference>
<proteinExistence type="inferred from homology"/>
<evidence type="ECO:0000313" key="6">
    <source>
        <dbReference type="EMBL" id="SIT35265.1"/>
    </source>
</evidence>
<dbReference type="InterPro" id="IPR011010">
    <property type="entry name" value="DNA_brk_join_enz"/>
</dbReference>
<dbReference type="Gene3D" id="3.30.160.390">
    <property type="entry name" value="Integrase, DNA-binding domain"/>
    <property type="match status" value="1"/>
</dbReference>
<dbReference type="AlphaFoldDB" id="A0A1N7RJK0"/>
<dbReference type="EMBL" id="CYGX02000004">
    <property type="protein sequence ID" value="SIT35265.1"/>
    <property type="molecule type" value="Genomic_DNA"/>
</dbReference>
<dbReference type="PROSITE" id="PS51898">
    <property type="entry name" value="TYR_RECOMBINASE"/>
    <property type="match status" value="1"/>
</dbReference>
<dbReference type="Pfam" id="PF00589">
    <property type="entry name" value="Phage_integrase"/>
    <property type="match status" value="1"/>
</dbReference>
<keyword evidence="4" id="KW-0233">DNA recombination</keyword>
<evidence type="ECO:0000313" key="7">
    <source>
        <dbReference type="Proteomes" id="UP000187012"/>
    </source>
</evidence>